<evidence type="ECO:0000256" key="1">
    <source>
        <dbReference type="ARBA" id="ARBA00022475"/>
    </source>
</evidence>
<dbReference type="EMBL" id="JASXSV010000007">
    <property type="protein sequence ID" value="MDP0588776.1"/>
    <property type="molecule type" value="Genomic_DNA"/>
</dbReference>
<name>A0AA90P0M1_9GAMM</name>
<dbReference type="PIRSF" id="PIRSF000180">
    <property type="entry name" value="FrdC"/>
    <property type="match status" value="1"/>
</dbReference>
<evidence type="ECO:0000256" key="4">
    <source>
        <dbReference type="ARBA" id="ARBA00023136"/>
    </source>
</evidence>
<evidence type="ECO:0000313" key="7">
    <source>
        <dbReference type="Proteomes" id="UP001178148"/>
    </source>
</evidence>
<accession>A0AA90P0M1</accession>
<comment type="caution">
    <text evidence="6">The sequence shown here is derived from an EMBL/GenBank/DDBJ whole genome shotgun (WGS) entry which is preliminary data.</text>
</comment>
<evidence type="ECO:0000313" key="6">
    <source>
        <dbReference type="EMBL" id="MDP0588776.1"/>
    </source>
</evidence>
<dbReference type="GO" id="GO:0016020">
    <property type="term" value="C:membrane"/>
    <property type="evidence" value="ECO:0007669"/>
    <property type="project" value="InterPro"/>
</dbReference>
<dbReference type="Gene3D" id="1.20.1300.10">
    <property type="entry name" value="Fumarate reductase/succinate dehydrogenase, transmembrane subunit"/>
    <property type="match status" value="1"/>
</dbReference>
<sequence length="131" mass="14991">MSRRPFVRPMKRTWFLDHPFYRSYMIRELSCVFDGLYGINLFVGLLQLKAGADAWESWLNFQGHPLMILFAVVTLGMTLYHSTTFIAMCPRVMPQQLRKMVADKTVIVVSYVVFAVVSIVILTAVIWGVGV</sequence>
<keyword evidence="2 5" id="KW-0812">Transmembrane</keyword>
<organism evidence="6 7">
    <name type="scientific">Candidatus Endonucleibacter bathymodioli</name>
    <dbReference type="NCBI Taxonomy" id="539814"/>
    <lineage>
        <taxon>Bacteria</taxon>
        <taxon>Pseudomonadati</taxon>
        <taxon>Pseudomonadota</taxon>
        <taxon>Gammaproteobacteria</taxon>
        <taxon>Oceanospirillales</taxon>
        <taxon>Endozoicomonadaceae</taxon>
        <taxon>Candidatus Endonucleibacter</taxon>
    </lineage>
</organism>
<dbReference type="InterPro" id="IPR034804">
    <property type="entry name" value="SQR/QFR_C/D"/>
</dbReference>
<dbReference type="AlphaFoldDB" id="A0AA90P0M1"/>
<evidence type="ECO:0000256" key="3">
    <source>
        <dbReference type="ARBA" id="ARBA00022989"/>
    </source>
</evidence>
<dbReference type="SUPFAM" id="SSF81343">
    <property type="entry name" value="Fumarate reductase respiratory complex transmembrane subunits"/>
    <property type="match status" value="1"/>
</dbReference>
<reference evidence="6 7" key="1">
    <citation type="journal article" date="2023" name="bioRxiv">
        <title>An intranuclear bacterial parasite of deep-sea mussels expresses apoptosis inhibitors acquired from its host.</title>
        <authorList>
            <person name="Gonzalez Porras M.A."/>
            <person name="Assie A."/>
            <person name="Tietjen M."/>
            <person name="Violette M."/>
            <person name="Kleiner M."/>
            <person name="Gruber-Vodicka H."/>
            <person name="Dubilier N."/>
            <person name="Leisch N."/>
        </authorList>
    </citation>
    <scope>NUCLEOTIDE SEQUENCE [LARGE SCALE GENOMIC DNA]</scope>
    <source>
        <strain evidence="6">IAP13</strain>
    </source>
</reference>
<keyword evidence="1" id="KW-1003">Cell membrane</keyword>
<evidence type="ECO:0000256" key="5">
    <source>
        <dbReference type="SAM" id="Phobius"/>
    </source>
</evidence>
<dbReference type="Pfam" id="PF02300">
    <property type="entry name" value="Fumarate_red_C"/>
    <property type="match status" value="1"/>
</dbReference>
<gene>
    <name evidence="6" type="ORF">QS748_06100</name>
</gene>
<feature type="transmembrane region" description="Helical" evidence="5">
    <location>
        <begin position="108"/>
        <end position="129"/>
    </location>
</feature>
<keyword evidence="3 5" id="KW-1133">Transmembrane helix</keyword>
<keyword evidence="7" id="KW-1185">Reference proteome</keyword>
<protein>
    <recommendedName>
        <fullName evidence="8">Fumarate reductase subunit C</fullName>
    </recommendedName>
</protein>
<evidence type="ECO:0008006" key="8">
    <source>
        <dbReference type="Google" id="ProtNLM"/>
    </source>
</evidence>
<dbReference type="Proteomes" id="UP001178148">
    <property type="component" value="Unassembled WGS sequence"/>
</dbReference>
<keyword evidence="4 5" id="KW-0472">Membrane</keyword>
<evidence type="ECO:0000256" key="2">
    <source>
        <dbReference type="ARBA" id="ARBA00022692"/>
    </source>
</evidence>
<dbReference type="InterPro" id="IPR003510">
    <property type="entry name" value="Fumarate_red_C"/>
</dbReference>
<feature type="transmembrane region" description="Helical" evidence="5">
    <location>
        <begin position="66"/>
        <end position="87"/>
    </location>
</feature>
<feature type="transmembrane region" description="Helical" evidence="5">
    <location>
        <begin position="21"/>
        <end position="46"/>
    </location>
</feature>
<proteinExistence type="predicted"/>